<accession>A0A8H9FVN4</accession>
<dbReference type="GO" id="GO:0008173">
    <property type="term" value="F:RNA methyltransferase activity"/>
    <property type="evidence" value="ECO:0007669"/>
    <property type="project" value="InterPro"/>
</dbReference>
<dbReference type="PANTHER" id="PTHR46429">
    <property type="entry name" value="23S RRNA (GUANOSINE-2'-O-)-METHYLTRANSFERASE RLMB"/>
    <property type="match status" value="1"/>
</dbReference>
<dbReference type="EMBL" id="BMEA01000002">
    <property type="protein sequence ID" value="GGB79864.1"/>
    <property type="molecule type" value="Genomic_DNA"/>
</dbReference>
<organism evidence="4 5">
    <name type="scientific">Knoellia flava</name>
    <dbReference type="NCBI Taxonomy" id="913969"/>
    <lineage>
        <taxon>Bacteria</taxon>
        <taxon>Bacillati</taxon>
        <taxon>Actinomycetota</taxon>
        <taxon>Actinomycetes</taxon>
        <taxon>Micrococcales</taxon>
        <taxon>Intrasporangiaceae</taxon>
        <taxon>Knoellia</taxon>
    </lineage>
</organism>
<dbReference type="GO" id="GO:0005829">
    <property type="term" value="C:cytosol"/>
    <property type="evidence" value="ECO:0007669"/>
    <property type="project" value="TreeGrafter"/>
</dbReference>
<dbReference type="InterPro" id="IPR004441">
    <property type="entry name" value="rRNA_MeTrfase_TrmH"/>
</dbReference>
<feature type="domain" description="tRNA/rRNA methyltransferase SpoU type" evidence="3">
    <location>
        <begin position="69"/>
        <end position="205"/>
    </location>
</feature>
<keyword evidence="2 4" id="KW-0808">Transferase</keyword>
<dbReference type="AlphaFoldDB" id="A0A8H9FVN4"/>
<name>A0A8H9FVN4_9MICO</name>
<dbReference type="Gene3D" id="3.40.1280.10">
    <property type="match status" value="1"/>
</dbReference>
<dbReference type="RefSeq" id="WP_035945507.1">
    <property type="nucleotide sequence ID" value="NZ_BMEA01000002.1"/>
</dbReference>
<dbReference type="InterPro" id="IPR029028">
    <property type="entry name" value="Alpha/beta_knot_MTases"/>
</dbReference>
<reference evidence="4" key="2">
    <citation type="submission" date="2020-09" db="EMBL/GenBank/DDBJ databases">
        <authorList>
            <person name="Sun Q."/>
            <person name="Zhou Y."/>
        </authorList>
    </citation>
    <scope>NUCLEOTIDE SEQUENCE</scope>
    <source>
        <strain evidence="4">CGMCC 1.10749</strain>
    </source>
</reference>
<dbReference type="PANTHER" id="PTHR46429:SF1">
    <property type="entry name" value="23S RRNA (GUANOSINE-2'-O-)-METHYLTRANSFERASE RLMB"/>
    <property type="match status" value="1"/>
</dbReference>
<comment type="caution">
    <text evidence="4">The sequence shown here is derived from an EMBL/GenBank/DDBJ whole genome shotgun (WGS) entry which is preliminary data.</text>
</comment>
<keyword evidence="1 4" id="KW-0489">Methyltransferase</keyword>
<proteinExistence type="predicted"/>
<evidence type="ECO:0000259" key="3">
    <source>
        <dbReference type="Pfam" id="PF00588"/>
    </source>
</evidence>
<dbReference type="GO" id="GO:0003723">
    <property type="term" value="F:RNA binding"/>
    <property type="evidence" value="ECO:0007669"/>
    <property type="project" value="InterPro"/>
</dbReference>
<sequence length="226" mass="25214">MPDIVVSMTDSGNRVDDVGVGPWDGAWPDDERLDPDLLREGDRRNVVDAYRYWRHEAIVADLDTRRHDFHVAIENWEHDFNIGSVVRTANAMGAAAFHIVGRRRWNRRGAMVTDRYQHEHHHATPGELASWARAHGIRLIGIDNLPGSRALETYDLPRKAMLVFGQEGPGLSEAMRAECEATLHIEQFGSTRSINAGAAAAIAMHAWVRRHVFDQSVGDAATTGAH</sequence>
<reference evidence="4" key="1">
    <citation type="journal article" date="2014" name="Int. J. Syst. Evol. Microbiol.">
        <title>Complete genome sequence of Corynebacterium casei LMG S-19264T (=DSM 44701T), isolated from a smear-ripened cheese.</title>
        <authorList>
            <consortium name="US DOE Joint Genome Institute (JGI-PGF)"/>
            <person name="Walter F."/>
            <person name="Albersmeier A."/>
            <person name="Kalinowski J."/>
            <person name="Ruckert C."/>
        </authorList>
    </citation>
    <scope>NUCLEOTIDE SEQUENCE</scope>
    <source>
        <strain evidence="4">CGMCC 1.10749</strain>
    </source>
</reference>
<evidence type="ECO:0000313" key="5">
    <source>
        <dbReference type="Proteomes" id="UP000628079"/>
    </source>
</evidence>
<protein>
    <submittedName>
        <fullName evidence="4">RNA methyltransferase</fullName>
    </submittedName>
</protein>
<dbReference type="GO" id="GO:0006396">
    <property type="term" value="P:RNA processing"/>
    <property type="evidence" value="ECO:0007669"/>
    <property type="project" value="InterPro"/>
</dbReference>
<evidence type="ECO:0000256" key="2">
    <source>
        <dbReference type="ARBA" id="ARBA00022679"/>
    </source>
</evidence>
<dbReference type="Pfam" id="PF00588">
    <property type="entry name" value="SpoU_methylase"/>
    <property type="match status" value="1"/>
</dbReference>
<dbReference type="SUPFAM" id="SSF75217">
    <property type="entry name" value="alpha/beta knot"/>
    <property type="match status" value="1"/>
</dbReference>
<dbReference type="InterPro" id="IPR001537">
    <property type="entry name" value="SpoU_MeTrfase"/>
</dbReference>
<dbReference type="InterPro" id="IPR029026">
    <property type="entry name" value="tRNA_m1G_MTases_N"/>
</dbReference>
<evidence type="ECO:0000313" key="4">
    <source>
        <dbReference type="EMBL" id="GGB79864.1"/>
    </source>
</evidence>
<dbReference type="GO" id="GO:0032259">
    <property type="term" value="P:methylation"/>
    <property type="evidence" value="ECO:0007669"/>
    <property type="project" value="UniProtKB-KW"/>
</dbReference>
<dbReference type="Proteomes" id="UP000628079">
    <property type="component" value="Unassembled WGS sequence"/>
</dbReference>
<gene>
    <name evidence="4" type="ORF">GCM10011314_19360</name>
</gene>
<evidence type="ECO:0000256" key="1">
    <source>
        <dbReference type="ARBA" id="ARBA00022603"/>
    </source>
</evidence>